<evidence type="ECO:0000313" key="17">
    <source>
        <dbReference type="EMBL" id="CAK9268861.1"/>
    </source>
</evidence>
<organism evidence="17 18">
    <name type="scientific">Sphagnum jensenii</name>
    <dbReference type="NCBI Taxonomy" id="128206"/>
    <lineage>
        <taxon>Eukaryota</taxon>
        <taxon>Viridiplantae</taxon>
        <taxon>Streptophyta</taxon>
        <taxon>Embryophyta</taxon>
        <taxon>Bryophyta</taxon>
        <taxon>Sphagnophytina</taxon>
        <taxon>Sphagnopsida</taxon>
        <taxon>Sphagnales</taxon>
        <taxon>Sphagnaceae</taxon>
        <taxon>Sphagnum</taxon>
    </lineage>
</organism>
<keyword evidence="11 15" id="KW-1133">Transmembrane helix</keyword>
<proteinExistence type="predicted"/>
<dbReference type="InterPro" id="IPR011009">
    <property type="entry name" value="Kinase-like_dom_sf"/>
</dbReference>
<dbReference type="PANTHER" id="PTHR45974">
    <property type="entry name" value="RECEPTOR-LIKE PROTEIN 55"/>
    <property type="match status" value="1"/>
</dbReference>
<dbReference type="Proteomes" id="UP001497444">
    <property type="component" value="Chromosome 2"/>
</dbReference>
<dbReference type="SMART" id="SM00220">
    <property type="entry name" value="S_TKc"/>
    <property type="match status" value="1"/>
</dbReference>
<keyword evidence="12 15" id="KW-0472">Membrane</keyword>
<dbReference type="PROSITE" id="PS50011">
    <property type="entry name" value="PROTEIN_KINASE_DOM"/>
    <property type="match status" value="1"/>
</dbReference>
<dbReference type="PROSITE" id="PS00107">
    <property type="entry name" value="PROTEIN_KINASE_ATP"/>
    <property type="match status" value="1"/>
</dbReference>
<keyword evidence="13" id="KW-0325">Glycoprotein</keyword>
<keyword evidence="3" id="KW-0433">Leucine-rich repeat</keyword>
<evidence type="ECO:0000313" key="18">
    <source>
        <dbReference type="Proteomes" id="UP001497444"/>
    </source>
</evidence>
<dbReference type="CDD" id="cd14066">
    <property type="entry name" value="STKc_IRAK"/>
    <property type="match status" value="1"/>
</dbReference>
<dbReference type="InterPro" id="IPR001245">
    <property type="entry name" value="Ser-Thr/Tyr_kinase_cat_dom"/>
</dbReference>
<dbReference type="InterPro" id="IPR032675">
    <property type="entry name" value="LRR_dom_sf"/>
</dbReference>
<protein>
    <recommendedName>
        <fullName evidence="16">Protein kinase domain-containing protein</fullName>
    </recommendedName>
</protein>
<keyword evidence="10 14" id="KW-0067">ATP-binding</keyword>
<dbReference type="PROSITE" id="PS51450">
    <property type="entry name" value="LRR"/>
    <property type="match status" value="2"/>
</dbReference>
<feature type="transmembrane region" description="Helical" evidence="15">
    <location>
        <begin position="695"/>
        <end position="719"/>
    </location>
</feature>
<dbReference type="Gene3D" id="3.30.200.20">
    <property type="entry name" value="Phosphorylase Kinase, domain 1"/>
    <property type="match status" value="1"/>
</dbReference>
<accession>A0ABP0WRS2</accession>
<evidence type="ECO:0000256" key="6">
    <source>
        <dbReference type="ARBA" id="ARBA00022729"/>
    </source>
</evidence>
<evidence type="ECO:0000256" key="2">
    <source>
        <dbReference type="ARBA" id="ARBA00022527"/>
    </source>
</evidence>
<dbReference type="PRINTS" id="PR00019">
    <property type="entry name" value="LEURICHRPT"/>
</dbReference>
<name>A0ABP0WRS2_9BRYO</name>
<keyword evidence="9" id="KW-0418">Kinase</keyword>
<dbReference type="InterPro" id="IPR001611">
    <property type="entry name" value="Leu-rich_rpt"/>
</dbReference>
<keyword evidence="7" id="KW-0677">Repeat</keyword>
<keyword evidence="8 14" id="KW-0547">Nucleotide-binding</keyword>
<evidence type="ECO:0000256" key="4">
    <source>
        <dbReference type="ARBA" id="ARBA00022679"/>
    </source>
</evidence>
<dbReference type="Gene3D" id="3.80.10.10">
    <property type="entry name" value="Ribonuclease Inhibitor"/>
    <property type="match status" value="2"/>
</dbReference>
<feature type="transmembrane region" description="Helical" evidence="15">
    <location>
        <begin position="138"/>
        <end position="156"/>
    </location>
</feature>
<evidence type="ECO:0000259" key="16">
    <source>
        <dbReference type="PROSITE" id="PS50011"/>
    </source>
</evidence>
<evidence type="ECO:0000256" key="13">
    <source>
        <dbReference type="ARBA" id="ARBA00023180"/>
    </source>
</evidence>
<evidence type="ECO:0000256" key="5">
    <source>
        <dbReference type="ARBA" id="ARBA00022692"/>
    </source>
</evidence>
<gene>
    <name evidence="17" type="ORF">CSSPJE1EN1_LOCUS14339</name>
</gene>
<dbReference type="InterPro" id="IPR008271">
    <property type="entry name" value="Ser/Thr_kinase_AS"/>
</dbReference>
<evidence type="ECO:0000256" key="12">
    <source>
        <dbReference type="ARBA" id="ARBA00023136"/>
    </source>
</evidence>
<keyword evidence="2" id="KW-0723">Serine/threonine-protein kinase</keyword>
<sequence>MEANGEASKAPSCSKPRIFKAPQGHCLGQASSAICFVTSQLGLKQLEIAIRSYPREIPLSLVTEVVGELLEKRFNTVALKIFTSVKSSTFSTLFFCGEKGRFTTQSAGPAALFISLCSHFVFLVMGRSHMLLISNPSMSLVVALLMMFVSDVLSQAESGPNSCTFADTSIAEENAVNALYTGWGILSAMGGDNNCSDPCGCGWEGVICVQLVQPAVAPGSCTLYMPTVIGLELIGLGLQGHLSGAIGNLTNLQILTITGNPGLTGNLPSEIGSLSNLTMQLLKKVCQSALWTLRDLHDNNFTGLIPNLALLANLQILSLNGNAFSGSIEHVLQGLNAPLLVSMDLSSNQLTGCIPGLTTGLGNYSGFFATFLNVSHNHIGGYFNISNQFNETDLLTTLDLSFNNISGDISTVISFLYGLYSPQILLINNNHFSGKLPDFSTSLDTITNLDLSNNQLSGIIPPSIWNISRNLTVLNLSRNNFFGNLPNVTNPQSLLETLSMSKNQLNGELPDLSSFPQLKTLDLSDNQFNGSISPSIWTIIPKLNVLNLSNNKLHGKLPTMKDLQYCPNSLKSLNLGGNKLTSLFPSNLFNCSFILQEVNFDNNNFNGVLDLQINLTKHLVFGTLISMVNNNIIQLNPSWESGIYSPILLGGNPCCSIVTSENPTIYQQQNCRYNSSTIPIVTYKSSNSQELHKKLAWILSTILPSFVFVSGIIFIIIYWKYHKNMSTFREIQKEFAKQQVQPILYSYNVLKAATKDFHPSNKLGEGGFGAVYKGILLDGTHVAVKLLNKSHQQVSEFLNEIVLMTGVRHKNLVKVKGCSLQGTQRLIVFEFVENKNLAEALWDRPIKNVLLLDWTMRFNICVGIAHGLIYLHEYLQPRIIHRDIKASNILLDKDLNPKIADFGLARLFPEDISHLSTDHIAGTMGYLSPEYATLGKLTEKVDVFSYGVLLLEIVSGRKNIDLSLETNKIYLLEWAHSLHEQDKLFDLIDQQLNNNILDDEAQRVIDVALLCVQTSASRRPLMSHVLAMLLNGVDMEVVSKETNSIHEMEISSLLGFHHVRHRHRSMVTSWSAN</sequence>
<keyword evidence="5 15" id="KW-0812">Transmembrane</keyword>
<dbReference type="SUPFAM" id="SSF56112">
    <property type="entry name" value="Protein kinase-like (PK-like)"/>
    <property type="match status" value="1"/>
</dbReference>
<feature type="transmembrane region" description="Helical" evidence="15">
    <location>
        <begin position="107"/>
        <end position="126"/>
    </location>
</feature>
<dbReference type="Gene3D" id="1.10.510.10">
    <property type="entry name" value="Transferase(Phosphotransferase) domain 1"/>
    <property type="match status" value="1"/>
</dbReference>
<evidence type="ECO:0000256" key="1">
    <source>
        <dbReference type="ARBA" id="ARBA00004370"/>
    </source>
</evidence>
<evidence type="ECO:0000256" key="8">
    <source>
        <dbReference type="ARBA" id="ARBA00022741"/>
    </source>
</evidence>
<dbReference type="InterPro" id="IPR017441">
    <property type="entry name" value="Protein_kinase_ATP_BS"/>
</dbReference>
<dbReference type="Pfam" id="PF07714">
    <property type="entry name" value="PK_Tyr_Ser-Thr"/>
    <property type="match status" value="1"/>
</dbReference>
<keyword evidence="4" id="KW-0808">Transferase</keyword>
<feature type="binding site" evidence="14">
    <location>
        <position position="785"/>
    </location>
    <ligand>
        <name>ATP</name>
        <dbReference type="ChEBI" id="CHEBI:30616"/>
    </ligand>
</feature>
<reference evidence="17 18" key="1">
    <citation type="submission" date="2024-02" db="EMBL/GenBank/DDBJ databases">
        <authorList>
            <consortium name="ELIXIR-Norway"/>
            <consortium name="Elixir Norway"/>
        </authorList>
    </citation>
    <scope>NUCLEOTIDE SEQUENCE [LARGE SCALE GENOMIC DNA]</scope>
</reference>
<feature type="domain" description="Protein kinase" evidence="16">
    <location>
        <begin position="757"/>
        <end position="1038"/>
    </location>
</feature>
<keyword evidence="6" id="KW-0732">Signal</keyword>
<dbReference type="Pfam" id="PF13516">
    <property type="entry name" value="LRR_6"/>
    <property type="match status" value="1"/>
</dbReference>
<evidence type="ECO:0000256" key="14">
    <source>
        <dbReference type="PROSITE-ProRule" id="PRU10141"/>
    </source>
</evidence>
<dbReference type="PROSITE" id="PS00108">
    <property type="entry name" value="PROTEIN_KINASE_ST"/>
    <property type="match status" value="1"/>
</dbReference>
<dbReference type="Pfam" id="PF00560">
    <property type="entry name" value="LRR_1"/>
    <property type="match status" value="4"/>
</dbReference>
<evidence type="ECO:0000256" key="15">
    <source>
        <dbReference type="SAM" id="Phobius"/>
    </source>
</evidence>
<dbReference type="SUPFAM" id="SSF52058">
    <property type="entry name" value="L domain-like"/>
    <property type="match status" value="1"/>
</dbReference>
<evidence type="ECO:0000256" key="9">
    <source>
        <dbReference type="ARBA" id="ARBA00022777"/>
    </source>
</evidence>
<comment type="subcellular location">
    <subcellularLocation>
        <location evidence="1">Membrane</location>
    </subcellularLocation>
</comment>
<evidence type="ECO:0000256" key="10">
    <source>
        <dbReference type="ARBA" id="ARBA00022840"/>
    </source>
</evidence>
<dbReference type="PANTHER" id="PTHR45974:SF263">
    <property type="entry name" value="PROTEIN KINASE DOMAIN-CONTAINING PROTEIN"/>
    <property type="match status" value="1"/>
</dbReference>
<evidence type="ECO:0000256" key="3">
    <source>
        <dbReference type="ARBA" id="ARBA00022614"/>
    </source>
</evidence>
<dbReference type="InterPro" id="IPR000719">
    <property type="entry name" value="Prot_kinase_dom"/>
</dbReference>
<feature type="non-terminal residue" evidence="17">
    <location>
        <position position="1"/>
    </location>
</feature>
<dbReference type="EMBL" id="OZ020097">
    <property type="protein sequence ID" value="CAK9268861.1"/>
    <property type="molecule type" value="Genomic_DNA"/>
</dbReference>
<evidence type="ECO:0000256" key="11">
    <source>
        <dbReference type="ARBA" id="ARBA00022989"/>
    </source>
</evidence>
<keyword evidence="18" id="KW-1185">Reference proteome</keyword>
<evidence type="ECO:0000256" key="7">
    <source>
        <dbReference type="ARBA" id="ARBA00022737"/>
    </source>
</evidence>